<accession>A0A3M7P8L3</accession>
<keyword evidence="4" id="KW-1185">Reference proteome</keyword>
<protein>
    <submittedName>
        <fullName evidence="3">Uncharacterized protein</fullName>
    </submittedName>
</protein>
<gene>
    <name evidence="3" type="ORF">BpHYR1_045927</name>
</gene>
<feature type="transmembrane region" description="Helical" evidence="2">
    <location>
        <begin position="39"/>
        <end position="67"/>
    </location>
</feature>
<evidence type="ECO:0000256" key="2">
    <source>
        <dbReference type="SAM" id="Phobius"/>
    </source>
</evidence>
<evidence type="ECO:0000256" key="1">
    <source>
        <dbReference type="SAM" id="MobiDB-lite"/>
    </source>
</evidence>
<dbReference type="AlphaFoldDB" id="A0A3M7P8L3"/>
<keyword evidence="2" id="KW-0472">Membrane</keyword>
<sequence length="140" mass="15973">MNNLNYLIVLLLKTKLRIQRTLKCLIEGLDEKVNFTFSIMLYQLITALSIPFSFIPNDLVFVVQYLIMIRAARTWNLNFSDINLNWPTTIATSVGNRTNGQKFFKPRTRPPRRTVIKADGHFGGQAGGQKFGPLSWPAKT</sequence>
<name>A0A3M7P8L3_BRAPC</name>
<feature type="region of interest" description="Disordered" evidence="1">
    <location>
        <begin position="118"/>
        <end position="140"/>
    </location>
</feature>
<keyword evidence="2" id="KW-1133">Transmembrane helix</keyword>
<dbReference type="Proteomes" id="UP000276133">
    <property type="component" value="Unassembled WGS sequence"/>
</dbReference>
<keyword evidence="2" id="KW-0812">Transmembrane</keyword>
<evidence type="ECO:0000313" key="3">
    <source>
        <dbReference type="EMBL" id="RMZ95110.1"/>
    </source>
</evidence>
<dbReference type="EMBL" id="REGN01012585">
    <property type="protein sequence ID" value="RMZ95110.1"/>
    <property type="molecule type" value="Genomic_DNA"/>
</dbReference>
<proteinExistence type="predicted"/>
<comment type="caution">
    <text evidence="3">The sequence shown here is derived from an EMBL/GenBank/DDBJ whole genome shotgun (WGS) entry which is preliminary data.</text>
</comment>
<organism evidence="3 4">
    <name type="scientific">Brachionus plicatilis</name>
    <name type="common">Marine rotifer</name>
    <name type="synonym">Brachionus muelleri</name>
    <dbReference type="NCBI Taxonomy" id="10195"/>
    <lineage>
        <taxon>Eukaryota</taxon>
        <taxon>Metazoa</taxon>
        <taxon>Spiralia</taxon>
        <taxon>Gnathifera</taxon>
        <taxon>Rotifera</taxon>
        <taxon>Eurotatoria</taxon>
        <taxon>Monogononta</taxon>
        <taxon>Pseudotrocha</taxon>
        <taxon>Ploima</taxon>
        <taxon>Brachionidae</taxon>
        <taxon>Brachionus</taxon>
    </lineage>
</organism>
<feature type="compositionally biased region" description="Gly residues" evidence="1">
    <location>
        <begin position="121"/>
        <end position="130"/>
    </location>
</feature>
<evidence type="ECO:0000313" key="4">
    <source>
        <dbReference type="Proteomes" id="UP000276133"/>
    </source>
</evidence>
<reference evidence="3 4" key="1">
    <citation type="journal article" date="2018" name="Sci. Rep.">
        <title>Genomic signatures of local adaptation to the degree of environmental predictability in rotifers.</title>
        <authorList>
            <person name="Franch-Gras L."/>
            <person name="Hahn C."/>
            <person name="Garcia-Roger E.M."/>
            <person name="Carmona M.J."/>
            <person name="Serra M."/>
            <person name="Gomez A."/>
        </authorList>
    </citation>
    <scope>NUCLEOTIDE SEQUENCE [LARGE SCALE GENOMIC DNA]</scope>
    <source>
        <strain evidence="3">HYR1</strain>
    </source>
</reference>